<reference evidence="2" key="1">
    <citation type="journal article" date="2023" name="Mol. Phylogenet. Evol.">
        <title>Genome-scale phylogeny and comparative genomics of the fungal order Sordariales.</title>
        <authorList>
            <person name="Hensen N."/>
            <person name="Bonometti L."/>
            <person name="Westerberg I."/>
            <person name="Brannstrom I.O."/>
            <person name="Guillou S."/>
            <person name="Cros-Aarteil S."/>
            <person name="Calhoun S."/>
            <person name="Haridas S."/>
            <person name="Kuo A."/>
            <person name="Mondo S."/>
            <person name="Pangilinan J."/>
            <person name="Riley R."/>
            <person name="LaButti K."/>
            <person name="Andreopoulos B."/>
            <person name="Lipzen A."/>
            <person name="Chen C."/>
            <person name="Yan M."/>
            <person name="Daum C."/>
            <person name="Ng V."/>
            <person name="Clum A."/>
            <person name="Steindorff A."/>
            <person name="Ohm R.A."/>
            <person name="Martin F."/>
            <person name="Silar P."/>
            <person name="Natvig D.O."/>
            <person name="Lalanne C."/>
            <person name="Gautier V."/>
            <person name="Ament-Velasquez S.L."/>
            <person name="Kruys A."/>
            <person name="Hutchinson M.I."/>
            <person name="Powell A.J."/>
            <person name="Barry K."/>
            <person name="Miller A.N."/>
            <person name="Grigoriev I.V."/>
            <person name="Debuchy R."/>
            <person name="Gladieux P."/>
            <person name="Hiltunen Thoren M."/>
            <person name="Johannesson H."/>
        </authorList>
    </citation>
    <scope>NUCLEOTIDE SEQUENCE</scope>
    <source>
        <strain evidence="2">CBS 532.94</strain>
    </source>
</reference>
<protein>
    <submittedName>
        <fullName evidence="2">Uncharacterized protein</fullName>
    </submittedName>
</protein>
<evidence type="ECO:0000256" key="1">
    <source>
        <dbReference type="SAM" id="MobiDB-lite"/>
    </source>
</evidence>
<dbReference type="AlphaFoldDB" id="A0AAN7C8A8"/>
<dbReference type="Proteomes" id="UP001303760">
    <property type="component" value="Unassembled WGS sequence"/>
</dbReference>
<feature type="region of interest" description="Disordered" evidence="1">
    <location>
        <begin position="82"/>
        <end position="110"/>
    </location>
</feature>
<comment type="caution">
    <text evidence="2">The sequence shown here is derived from an EMBL/GenBank/DDBJ whole genome shotgun (WGS) entry which is preliminary data.</text>
</comment>
<evidence type="ECO:0000313" key="2">
    <source>
        <dbReference type="EMBL" id="KAK4236228.1"/>
    </source>
</evidence>
<evidence type="ECO:0000313" key="3">
    <source>
        <dbReference type="Proteomes" id="UP001303760"/>
    </source>
</evidence>
<name>A0AAN7C8A8_9PEZI</name>
<organism evidence="2 3">
    <name type="scientific">Achaetomium macrosporum</name>
    <dbReference type="NCBI Taxonomy" id="79813"/>
    <lineage>
        <taxon>Eukaryota</taxon>
        <taxon>Fungi</taxon>
        <taxon>Dikarya</taxon>
        <taxon>Ascomycota</taxon>
        <taxon>Pezizomycotina</taxon>
        <taxon>Sordariomycetes</taxon>
        <taxon>Sordariomycetidae</taxon>
        <taxon>Sordariales</taxon>
        <taxon>Chaetomiaceae</taxon>
        <taxon>Achaetomium</taxon>
    </lineage>
</organism>
<proteinExistence type="predicted"/>
<sequence length="125" mass="13727">MNQTYKERLRDAQLQVHLTTVKPPNKRAILGVVETTSKGLENNQGEENEAGSAECQIILTPRTGWIAQRGTRRWITNFFPAQATGGFGTDPGRDSLTSGGQTAPNQHHSKKSCSLIKMYMKLGVA</sequence>
<reference evidence="2" key="2">
    <citation type="submission" date="2023-05" db="EMBL/GenBank/DDBJ databases">
        <authorList>
            <consortium name="Lawrence Berkeley National Laboratory"/>
            <person name="Steindorff A."/>
            <person name="Hensen N."/>
            <person name="Bonometti L."/>
            <person name="Westerberg I."/>
            <person name="Brannstrom I.O."/>
            <person name="Guillou S."/>
            <person name="Cros-Aarteil S."/>
            <person name="Calhoun S."/>
            <person name="Haridas S."/>
            <person name="Kuo A."/>
            <person name="Mondo S."/>
            <person name="Pangilinan J."/>
            <person name="Riley R."/>
            <person name="Labutti K."/>
            <person name="Andreopoulos B."/>
            <person name="Lipzen A."/>
            <person name="Chen C."/>
            <person name="Yanf M."/>
            <person name="Daum C."/>
            <person name="Ng V."/>
            <person name="Clum A."/>
            <person name="Ohm R."/>
            <person name="Martin F."/>
            <person name="Silar P."/>
            <person name="Natvig D."/>
            <person name="Lalanne C."/>
            <person name="Gautier V."/>
            <person name="Ament-Velasquez S.L."/>
            <person name="Kruys A."/>
            <person name="Hutchinson M.I."/>
            <person name="Powell A.J."/>
            <person name="Barry K."/>
            <person name="Miller A.N."/>
            <person name="Grigoriev I.V."/>
            <person name="Debuchy R."/>
            <person name="Gladieux P."/>
            <person name="Thoren M.H."/>
            <person name="Johannesson H."/>
        </authorList>
    </citation>
    <scope>NUCLEOTIDE SEQUENCE</scope>
    <source>
        <strain evidence="2">CBS 532.94</strain>
    </source>
</reference>
<gene>
    <name evidence="2" type="ORF">C8A03DRAFT_17120</name>
</gene>
<keyword evidence="3" id="KW-1185">Reference proteome</keyword>
<dbReference type="EMBL" id="MU860206">
    <property type="protein sequence ID" value="KAK4236228.1"/>
    <property type="molecule type" value="Genomic_DNA"/>
</dbReference>
<accession>A0AAN7C8A8</accession>
<feature type="compositionally biased region" description="Polar residues" evidence="1">
    <location>
        <begin position="95"/>
        <end position="106"/>
    </location>
</feature>